<name>A0A8J4M2F2_9BACL</name>
<evidence type="ECO:0000313" key="4">
    <source>
        <dbReference type="Proteomes" id="UP000677918"/>
    </source>
</evidence>
<evidence type="ECO:0000256" key="1">
    <source>
        <dbReference type="ARBA" id="ARBA00022801"/>
    </source>
</evidence>
<dbReference type="HAMAP" id="MF_01940">
    <property type="entry name" value="RNA_CPDase"/>
    <property type="match status" value="1"/>
</dbReference>
<protein>
    <recommendedName>
        <fullName evidence="2">RNA 2',3'-cyclic phosphodiesterase</fullName>
        <shortName evidence="2">RNA 2',3'-CPDase</shortName>
        <ecNumber evidence="2">3.1.4.58</ecNumber>
    </recommendedName>
</protein>
<dbReference type="InterPro" id="IPR009097">
    <property type="entry name" value="Cyclic_Pdiesterase"/>
</dbReference>
<evidence type="ECO:0000256" key="2">
    <source>
        <dbReference type="HAMAP-Rule" id="MF_01940"/>
    </source>
</evidence>
<dbReference type="PANTHER" id="PTHR35561:SF1">
    <property type="entry name" value="RNA 2',3'-CYCLIC PHOSPHODIESTERASE"/>
    <property type="match status" value="1"/>
</dbReference>
<dbReference type="EC" id="3.1.4.58" evidence="2"/>
<reference evidence="3" key="1">
    <citation type="submission" date="2021-04" db="EMBL/GenBank/DDBJ databases">
        <title>Draft genome sequence of Xylanibacillus composti strain K13.</title>
        <authorList>
            <person name="Uke A."/>
            <person name="Chhe C."/>
            <person name="Baramee S."/>
            <person name="Kosugi A."/>
        </authorList>
    </citation>
    <scope>NUCLEOTIDE SEQUENCE</scope>
    <source>
        <strain evidence="3">K13</strain>
    </source>
</reference>
<comment type="caution">
    <text evidence="3">The sequence shown here is derived from an EMBL/GenBank/DDBJ whole genome shotgun (WGS) entry which is preliminary data.</text>
</comment>
<feature type="short sequence motif" description="HXTX 1" evidence="2">
    <location>
        <begin position="40"/>
        <end position="43"/>
    </location>
</feature>
<dbReference type="AlphaFoldDB" id="A0A8J4M2F2"/>
<dbReference type="InterPro" id="IPR004175">
    <property type="entry name" value="RNA_CPDase"/>
</dbReference>
<keyword evidence="4" id="KW-1185">Reference proteome</keyword>
<comment type="function">
    <text evidence="2">Hydrolyzes RNA 2',3'-cyclic phosphodiester to an RNA 2'-phosphomonoester.</text>
</comment>
<keyword evidence="1 2" id="KW-0378">Hydrolase</keyword>
<comment type="catalytic activity">
    <reaction evidence="2">
        <text>a 3'-end 2',3'-cyclophospho-ribonucleotide-RNA + H2O = a 3'-end 2'-phospho-ribonucleotide-RNA + H(+)</text>
        <dbReference type="Rhea" id="RHEA:11828"/>
        <dbReference type="Rhea" id="RHEA-COMP:10464"/>
        <dbReference type="Rhea" id="RHEA-COMP:17353"/>
        <dbReference type="ChEBI" id="CHEBI:15377"/>
        <dbReference type="ChEBI" id="CHEBI:15378"/>
        <dbReference type="ChEBI" id="CHEBI:83064"/>
        <dbReference type="ChEBI" id="CHEBI:173113"/>
        <dbReference type="EC" id="3.1.4.58"/>
    </reaction>
</comment>
<feature type="active site" description="Proton acceptor" evidence="2">
    <location>
        <position position="126"/>
    </location>
</feature>
<dbReference type="EMBL" id="BOVK01000031">
    <property type="protein sequence ID" value="GIQ69604.1"/>
    <property type="molecule type" value="Genomic_DNA"/>
</dbReference>
<gene>
    <name evidence="3" type="ORF">XYCOK13_24280</name>
</gene>
<dbReference type="SUPFAM" id="SSF55144">
    <property type="entry name" value="LigT-like"/>
    <property type="match status" value="1"/>
</dbReference>
<proteinExistence type="inferred from homology"/>
<accession>A0A8J4M2F2</accession>
<sequence length="182" mass="20774">MRLFTAVDLSREAARHMEELQKGCRTVLPCQRWQKIENMHLTLHFLGEVEESEIPSLQSILREVTRQSPAFFLEFNDWGAFPNETRPRVIWIGVKEQPALLELQRTLAPALQSYGYAEADKPYVPHITMGRNPKGNDIAALRQQVPVQAVRWKANALVLYQSVFGAGGVRYRAVERFPLTTG</sequence>
<dbReference type="NCBIfam" id="TIGR02258">
    <property type="entry name" value="2_5_ligase"/>
    <property type="match status" value="1"/>
</dbReference>
<comment type="similarity">
    <text evidence="2">Belongs to the 2H phosphoesterase superfamily. ThpR family.</text>
</comment>
<dbReference type="GO" id="GO:0008664">
    <property type="term" value="F:RNA 2',3'-cyclic 3'-phosphodiesterase activity"/>
    <property type="evidence" value="ECO:0007669"/>
    <property type="project" value="UniProtKB-EC"/>
</dbReference>
<feature type="short sequence motif" description="HXTX 2" evidence="2">
    <location>
        <begin position="126"/>
        <end position="129"/>
    </location>
</feature>
<dbReference type="PANTHER" id="PTHR35561">
    <property type="entry name" value="RNA 2',3'-CYCLIC PHOSPHODIESTERASE"/>
    <property type="match status" value="1"/>
</dbReference>
<feature type="active site" description="Proton donor" evidence="2">
    <location>
        <position position="40"/>
    </location>
</feature>
<dbReference type="Pfam" id="PF13563">
    <property type="entry name" value="2_5_RNA_ligase2"/>
    <property type="match status" value="1"/>
</dbReference>
<organism evidence="3 4">
    <name type="scientific">Xylanibacillus composti</name>
    <dbReference type="NCBI Taxonomy" id="1572762"/>
    <lineage>
        <taxon>Bacteria</taxon>
        <taxon>Bacillati</taxon>
        <taxon>Bacillota</taxon>
        <taxon>Bacilli</taxon>
        <taxon>Bacillales</taxon>
        <taxon>Paenibacillaceae</taxon>
        <taxon>Xylanibacillus</taxon>
    </lineage>
</organism>
<evidence type="ECO:0000313" key="3">
    <source>
        <dbReference type="EMBL" id="GIQ69604.1"/>
    </source>
</evidence>
<dbReference type="RefSeq" id="WP_213412399.1">
    <property type="nucleotide sequence ID" value="NZ_BOVK01000031.1"/>
</dbReference>
<dbReference type="Gene3D" id="3.90.1140.10">
    <property type="entry name" value="Cyclic phosphodiesterase"/>
    <property type="match status" value="1"/>
</dbReference>
<dbReference type="GO" id="GO:0004113">
    <property type="term" value="F:2',3'-cyclic-nucleotide 3'-phosphodiesterase activity"/>
    <property type="evidence" value="ECO:0007669"/>
    <property type="project" value="InterPro"/>
</dbReference>
<dbReference type="Proteomes" id="UP000677918">
    <property type="component" value="Unassembled WGS sequence"/>
</dbReference>